<organism evidence="2 3">
    <name type="scientific">Gilvimarinus gilvus</name>
    <dbReference type="NCBI Taxonomy" id="3058038"/>
    <lineage>
        <taxon>Bacteria</taxon>
        <taxon>Pseudomonadati</taxon>
        <taxon>Pseudomonadota</taxon>
        <taxon>Gammaproteobacteria</taxon>
        <taxon>Cellvibrionales</taxon>
        <taxon>Cellvibrionaceae</taxon>
        <taxon>Gilvimarinus</taxon>
    </lineage>
</organism>
<dbReference type="Proteomes" id="UP001273505">
    <property type="component" value="Unassembled WGS sequence"/>
</dbReference>
<evidence type="ECO:0000313" key="2">
    <source>
        <dbReference type="EMBL" id="MDX6851134.1"/>
    </source>
</evidence>
<evidence type="ECO:0008006" key="4">
    <source>
        <dbReference type="Google" id="ProtNLM"/>
    </source>
</evidence>
<name>A0ABU4S2H6_9GAMM</name>
<proteinExistence type="predicted"/>
<gene>
    <name evidence="2" type="ORF">SCD92_17280</name>
</gene>
<reference evidence="2 3" key="1">
    <citation type="submission" date="2023-11" db="EMBL/GenBank/DDBJ databases">
        <title>Gilvimarinus fulvus sp. nov., isolated from the surface of Kelp.</title>
        <authorList>
            <person name="Sun Y.Y."/>
            <person name="Gong Y."/>
            <person name="Du Z.J."/>
        </authorList>
    </citation>
    <scope>NUCLEOTIDE SEQUENCE [LARGE SCALE GENOMIC DNA]</scope>
    <source>
        <strain evidence="2 3">SDUM040013</strain>
    </source>
</reference>
<feature type="transmembrane region" description="Helical" evidence="1">
    <location>
        <begin position="38"/>
        <end position="57"/>
    </location>
</feature>
<protein>
    <recommendedName>
        <fullName evidence="4">Cardiolipin synthase N-terminal domain-containing protein</fullName>
    </recommendedName>
</protein>
<accession>A0ABU4S2H6</accession>
<sequence length="117" mass="13272">MEQVHAYGLLIIALIVLTVFNALISWDVYCWTPSFKKKIGLLLLVWLAPFIGFLLANKIGKLGWFKKPKKDRGTTSISGGFMEADSFFNPGMKHRMEIVEKQQAQQESSSQNPTPKR</sequence>
<comment type="caution">
    <text evidence="2">The sequence shown here is derived from an EMBL/GenBank/DDBJ whole genome shotgun (WGS) entry which is preliminary data.</text>
</comment>
<dbReference type="RefSeq" id="WP_302721681.1">
    <property type="nucleotide sequence ID" value="NZ_JAULRU010000371.1"/>
</dbReference>
<evidence type="ECO:0000256" key="1">
    <source>
        <dbReference type="SAM" id="Phobius"/>
    </source>
</evidence>
<keyword evidence="1" id="KW-0812">Transmembrane</keyword>
<feature type="transmembrane region" description="Helical" evidence="1">
    <location>
        <begin position="7"/>
        <end position="26"/>
    </location>
</feature>
<keyword evidence="3" id="KW-1185">Reference proteome</keyword>
<evidence type="ECO:0000313" key="3">
    <source>
        <dbReference type="Proteomes" id="UP001273505"/>
    </source>
</evidence>
<keyword evidence="1" id="KW-0472">Membrane</keyword>
<keyword evidence="1" id="KW-1133">Transmembrane helix</keyword>
<dbReference type="EMBL" id="JAXAFO010000040">
    <property type="protein sequence ID" value="MDX6851134.1"/>
    <property type="molecule type" value="Genomic_DNA"/>
</dbReference>